<dbReference type="STRING" id="70996.SE18_20520"/>
<organism evidence="1 2">
    <name type="scientific">Herpetosiphon geysericola</name>
    <dbReference type="NCBI Taxonomy" id="70996"/>
    <lineage>
        <taxon>Bacteria</taxon>
        <taxon>Bacillati</taxon>
        <taxon>Chloroflexota</taxon>
        <taxon>Chloroflexia</taxon>
        <taxon>Herpetosiphonales</taxon>
        <taxon>Herpetosiphonaceae</taxon>
        <taxon>Herpetosiphon</taxon>
    </lineage>
</organism>
<accession>A0A0P6XZM0</accession>
<sequence length="151" mass="17302">MFQIFIFSETKELRQMHHQDLLNIALSDASFIINENNLLSYDWTNQQINIDKTTVSDSDQKRLLSDAYFVVVFNQQPIIAGKRILEFSPTSYAYPVLSILANSYQPNQPIQYALRNNSLGVNQAPYPFLNPDPTIAEAVKNHLRQLGKLVE</sequence>
<dbReference type="AlphaFoldDB" id="A0A0P6XZM0"/>
<reference evidence="1 2" key="1">
    <citation type="submission" date="2015-07" db="EMBL/GenBank/DDBJ databases">
        <title>Whole genome sequence of Herpetosiphon geysericola DSM 7119.</title>
        <authorList>
            <person name="Hemp J."/>
            <person name="Ward L.M."/>
            <person name="Pace L.A."/>
            <person name="Fischer W.W."/>
        </authorList>
    </citation>
    <scope>NUCLEOTIDE SEQUENCE [LARGE SCALE GENOMIC DNA]</scope>
    <source>
        <strain evidence="1 2">DSM 7119</strain>
    </source>
</reference>
<name>A0A0P6XZM0_9CHLR</name>
<comment type="caution">
    <text evidence="1">The sequence shown here is derived from an EMBL/GenBank/DDBJ whole genome shotgun (WGS) entry which is preliminary data.</text>
</comment>
<protein>
    <submittedName>
        <fullName evidence="1">Uncharacterized protein</fullName>
    </submittedName>
</protein>
<keyword evidence="2" id="KW-1185">Reference proteome</keyword>
<evidence type="ECO:0000313" key="2">
    <source>
        <dbReference type="Proteomes" id="UP000050277"/>
    </source>
</evidence>
<dbReference type="Proteomes" id="UP000050277">
    <property type="component" value="Unassembled WGS sequence"/>
</dbReference>
<dbReference type="EMBL" id="LGKP01000032">
    <property type="protein sequence ID" value="KPL81975.1"/>
    <property type="molecule type" value="Genomic_DNA"/>
</dbReference>
<evidence type="ECO:0000313" key="1">
    <source>
        <dbReference type="EMBL" id="KPL81975.1"/>
    </source>
</evidence>
<proteinExistence type="predicted"/>
<gene>
    <name evidence="1" type="ORF">SE18_20520</name>
</gene>